<keyword evidence="3" id="KW-1185">Reference proteome</keyword>
<name>A0ABR2I4W6_9EUKA</name>
<dbReference type="Proteomes" id="UP001470230">
    <property type="component" value="Unassembled WGS sequence"/>
</dbReference>
<gene>
    <name evidence="2" type="ORF">M9Y10_015918</name>
</gene>
<organism evidence="2 3">
    <name type="scientific">Tritrichomonas musculus</name>
    <dbReference type="NCBI Taxonomy" id="1915356"/>
    <lineage>
        <taxon>Eukaryota</taxon>
        <taxon>Metamonada</taxon>
        <taxon>Parabasalia</taxon>
        <taxon>Tritrichomonadida</taxon>
        <taxon>Tritrichomonadidae</taxon>
        <taxon>Tritrichomonas</taxon>
    </lineage>
</organism>
<evidence type="ECO:0000313" key="3">
    <source>
        <dbReference type="Proteomes" id="UP001470230"/>
    </source>
</evidence>
<comment type="caution">
    <text evidence="2">The sequence shown here is derived from an EMBL/GenBank/DDBJ whole genome shotgun (WGS) entry which is preliminary data.</text>
</comment>
<dbReference type="Gene3D" id="1.10.10.10">
    <property type="entry name" value="Winged helix-like DNA-binding domain superfamily/Winged helix DNA-binding domain"/>
    <property type="match status" value="1"/>
</dbReference>
<dbReference type="InterPro" id="IPR036388">
    <property type="entry name" value="WH-like_DNA-bd_sf"/>
</dbReference>
<evidence type="ECO:0000259" key="1">
    <source>
        <dbReference type="Pfam" id="PF10416"/>
    </source>
</evidence>
<feature type="domain" description="Initiator binding" evidence="1">
    <location>
        <begin position="14"/>
        <end position="93"/>
    </location>
</feature>
<protein>
    <recommendedName>
        <fullName evidence="1">Initiator binding domain-containing protein</fullName>
    </recommendedName>
</protein>
<reference evidence="2 3" key="1">
    <citation type="submission" date="2024-04" db="EMBL/GenBank/DDBJ databases">
        <title>Tritrichomonas musculus Genome.</title>
        <authorList>
            <person name="Alves-Ferreira E."/>
            <person name="Grigg M."/>
            <person name="Lorenzi H."/>
            <person name="Galac M."/>
        </authorList>
    </citation>
    <scope>NUCLEOTIDE SEQUENCE [LARGE SCALE GENOMIC DNA]</scope>
    <source>
        <strain evidence="2 3">EAF2021</strain>
    </source>
</reference>
<accession>A0ABR2I4W6</accession>
<dbReference type="InterPro" id="IPR018845">
    <property type="entry name" value="Initiator-bd"/>
</dbReference>
<sequence length="331" mass="39525">MNIDQLRSIVRNKEPKMKQIHITLVCLNFVDDNPEYAPSVGCLWNTENTFLIHSGIFGKFINRKANTINRNFRTHGFKRKKSSCLMREQIPKKFNLHDLPDAANWFQRECQGFSKKTTEKESIKWEFHQIIPKKHIKKIEPKEKKIEDDFIDFSNNNYYNVILNYDIKFDTINNEKNINGTTVNYEKKTENDQENLSFFTNNDLNNYFFQDEGYNENNINDTTVNYEKKTENDQENLPFFTNNDLNNYFFQDEGYNENNINDTTVNYEKKTENDQENLPFFTNNDLNNYFFQDEGYNENNLQNFFEIEDIPSSPEGHNNFYELSDDYGISF</sequence>
<proteinExistence type="predicted"/>
<dbReference type="Pfam" id="PF10416">
    <property type="entry name" value="IBD"/>
    <property type="match status" value="1"/>
</dbReference>
<dbReference type="EMBL" id="JAPFFF010000020">
    <property type="protein sequence ID" value="KAK8857513.1"/>
    <property type="molecule type" value="Genomic_DNA"/>
</dbReference>
<evidence type="ECO:0000313" key="2">
    <source>
        <dbReference type="EMBL" id="KAK8857513.1"/>
    </source>
</evidence>